<evidence type="ECO:0000313" key="3">
    <source>
        <dbReference type="Proteomes" id="UP000536262"/>
    </source>
</evidence>
<organism evidence="2 3">
    <name type="scientific">Aminobacter aganoensis</name>
    <dbReference type="NCBI Taxonomy" id="83264"/>
    <lineage>
        <taxon>Bacteria</taxon>
        <taxon>Pseudomonadati</taxon>
        <taxon>Pseudomonadota</taxon>
        <taxon>Alphaproteobacteria</taxon>
        <taxon>Hyphomicrobiales</taxon>
        <taxon>Phyllobacteriaceae</taxon>
        <taxon>Aminobacter</taxon>
    </lineage>
</organism>
<evidence type="ECO:0000256" key="1">
    <source>
        <dbReference type="SAM" id="Phobius"/>
    </source>
</evidence>
<dbReference type="AlphaFoldDB" id="A0A7X0F9U1"/>
<comment type="caution">
    <text evidence="2">The sequence shown here is derived from an EMBL/GenBank/DDBJ whole genome shotgun (WGS) entry which is preliminary data.</text>
</comment>
<gene>
    <name evidence="2" type="ORF">GGR00_003581</name>
</gene>
<proteinExistence type="predicted"/>
<feature type="transmembrane region" description="Helical" evidence="1">
    <location>
        <begin position="22"/>
        <end position="40"/>
    </location>
</feature>
<dbReference type="Proteomes" id="UP000536262">
    <property type="component" value="Unassembled WGS sequence"/>
</dbReference>
<sequence length="105" mass="11995">MLDTRVDLSNQDTNRASRQERTSLQAIAGIAVLAGSFLVLTRAQVVVRQRLQNIAILDMITVAPSRYTLEFLFEWPELRNLITHNFELSDRDLIRVGTWTFGMST</sequence>
<keyword evidence="3" id="KW-1185">Reference proteome</keyword>
<protein>
    <submittedName>
        <fullName evidence="2">Uncharacterized protein</fullName>
    </submittedName>
</protein>
<accession>A0A7X0F9U1</accession>
<name>A0A7X0F9U1_9HYPH</name>
<dbReference type="EMBL" id="JACHOU010000009">
    <property type="protein sequence ID" value="MBB6355776.1"/>
    <property type="molecule type" value="Genomic_DNA"/>
</dbReference>
<keyword evidence="1" id="KW-1133">Transmembrane helix</keyword>
<keyword evidence="1" id="KW-0472">Membrane</keyword>
<evidence type="ECO:0000313" key="2">
    <source>
        <dbReference type="EMBL" id="MBB6355776.1"/>
    </source>
</evidence>
<keyword evidence="1" id="KW-0812">Transmembrane</keyword>
<reference evidence="2 3" key="1">
    <citation type="submission" date="2020-08" db="EMBL/GenBank/DDBJ databases">
        <title>Genomic Encyclopedia of Type Strains, Phase IV (KMG-IV): sequencing the most valuable type-strain genomes for metagenomic binning, comparative biology and taxonomic classification.</title>
        <authorList>
            <person name="Goeker M."/>
        </authorList>
    </citation>
    <scope>NUCLEOTIDE SEQUENCE [LARGE SCALE GENOMIC DNA]</scope>
    <source>
        <strain evidence="2 3">DSM 7051</strain>
    </source>
</reference>